<comment type="subcellular location">
    <subcellularLocation>
        <location evidence="1">Secreted</location>
    </subcellularLocation>
</comment>
<dbReference type="InterPro" id="IPR006170">
    <property type="entry name" value="PBP/GOBP"/>
</dbReference>
<dbReference type="EMBL" id="JBEHCU010006502">
    <property type="protein sequence ID" value="KAL1396960.1"/>
    <property type="molecule type" value="Genomic_DNA"/>
</dbReference>
<evidence type="ECO:0000313" key="5">
    <source>
        <dbReference type="EMBL" id="KAL1396960.1"/>
    </source>
</evidence>
<proteinExistence type="inferred from homology"/>
<dbReference type="SMART" id="SM00708">
    <property type="entry name" value="PhBP"/>
    <property type="match status" value="1"/>
</dbReference>
<dbReference type="GO" id="GO:0005576">
    <property type="term" value="C:extracellular region"/>
    <property type="evidence" value="ECO:0007669"/>
    <property type="project" value="UniProtKB-SubCell"/>
</dbReference>
<name>A0ABD1DBD3_CULPP</name>
<dbReference type="Proteomes" id="UP001562425">
    <property type="component" value="Unassembled WGS sequence"/>
</dbReference>
<keyword evidence="3" id="KW-0964">Secreted</keyword>
<dbReference type="Gene3D" id="1.10.238.20">
    <property type="entry name" value="Pheromone/general odorant binding protein domain"/>
    <property type="match status" value="1"/>
</dbReference>
<evidence type="ECO:0000256" key="3">
    <source>
        <dbReference type="ARBA" id="ARBA00022525"/>
    </source>
</evidence>
<dbReference type="SUPFAM" id="SSF47565">
    <property type="entry name" value="Insect pheromone/odorant-binding proteins"/>
    <property type="match status" value="1"/>
</dbReference>
<dbReference type="Pfam" id="PF01395">
    <property type="entry name" value="PBP_GOBP"/>
    <property type="match status" value="1"/>
</dbReference>
<feature type="signal peptide" evidence="4">
    <location>
        <begin position="1"/>
        <end position="21"/>
    </location>
</feature>
<keyword evidence="6" id="KW-1185">Reference proteome</keyword>
<comment type="similarity">
    <text evidence="2">Belongs to the PBP/GOBP family.</text>
</comment>
<accession>A0ABD1DBD3</accession>
<evidence type="ECO:0000256" key="4">
    <source>
        <dbReference type="SAM" id="SignalP"/>
    </source>
</evidence>
<comment type="caution">
    <text evidence="5">The sequence shown here is derived from an EMBL/GenBank/DDBJ whole genome shotgun (WGS) entry which is preliminary data.</text>
</comment>
<dbReference type="InterPro" id="IPR036728">
    <property type="entry name" value="PBP_GOBP_sf"/>
</dbReference>
<organism evidence="5 6">
    <name type="scientific">Culex pipiens pipiens</name>
    <name type="common">Northern house mosquito</name>
    <dbReference type="NCBI Taxonomy" id="38569"/>
    <lineage>
        <taxon>Eukaryota</taxon>
        <taxon>Metazoa</taxon>
        <taxon>Ecdysozoa</taxon>
        <taxon>Arthropoda</taxon>
        <taxon>Hexapoda</taxon>
        <taxon>Insecta</taxon>
        <taxon>Pterygota</taxon>
        <taxon>Neoptera</taxon>
        <taxon>Endopterygota</taxon>
        <taxon>Diptera</taxon>
        <taxon>Nematocera</taxon>
        <taxon>Culicoidea</taxon>
        <taxon>Culicidae</taxon>
        <taxon>Culicinae</taxon>
        <taxon>Culicini</taxon>
        <taxon>Culex</taxon>
        <taxon>Culex</taxon>
    </lineage>
</organism>
<gene>
    <name evidence="5" type="ORF">pipiens_002601</name>
</gene>
<dbReference type="CDD" id="cd23992">
    <property type="entry name" value="PBP_GOBP"/>
    <property type="match status" value="1"/>
</dbReference>
<evidence type="ECO:0000256" key="1">
    <source>
        <dbReference type="ARBA" id="ARBA00004613"/>
    </source>
</evidence>
<reference evidence="5 6" key="1">
    <citation type="submission" date="2024-05" db="EMBL/GenBank/DDBJ databases">
        <title>Culex pipiens pipiens assembly and annotation.</title>
        <authorList>
            <person name="Alout H."/>
            <person name="Durand T."/>
        </authorList>
    </citation>
    <scope>NUCLEOTIDE SEQUENCE [LARGE SCALE GENOMIC DNA]</scope>
    <source>
        <strain evidence="5">HA-2024</strain>
        <tissue evidence="5">Whole body</tissue>
    </source>
</reference>
<evidence type="ECO:0008006" key="7">
    <source>
        <dbReference type="Google" id="ProtNLM"/>
    </source>
</evidence>
<feature type="chain" id="PRO_5044759208" description="Odorant binding protein" evidence="4">
    <location>
        <begin position="22"/>
        <end position="139"/>
    </location>
</feature>
<dbReference type="AlphaFoldDB" id="A0ABD1DBD3"/>
<evidence type="ECO:0000256" key="2">
    <source>
        <dbReference type="ARBA" id="ARBA00008098"/>
    </source>
</evidence>
<evidence type="ECO:0000313" key="6">
    <source>
        <dbReference type="Proteomes" id="UP001562425"/>
    </source>
</evidence>
<keyword evidence="4" id="KW-0732">Signal</keyword>
<protein>
    <recommendedName>
        <fullName evidence="7">Odorant binding protein</fullName>
    </recommendedName>
</protein>
<sequence>MKSVKVSIPWLLLIAIVAVTALPPAKKAEVRRNIRQCSAEADVLTRDSIKVLKGDFKNNGDNMKQFVVCMFRKIEFLGDDDEFDDDIIREKLSENIEEDEVNTLMDKCAITKDKLTDTCWERFKCFFKNHKVPSDMMDF</sequence>